<name>A0A0F9LT03_9ZZZZ</name>
<comment type="caution">
    <text evidence="1">The sequence shown here is derived from an EMBL/GenBank/DDBJ whole genome shotgun (WGS) entry which is preliminary data.</text>
</comment>
<sequence length="63" mass="7103">MGGPPADPFKVTIRQLAELDSAKLVEMKQRRALVEASIQEAQDTLRCLDRCLEVYRASKREGN</sequence>
<proteinExistence type="predicted"/>
<protein>
    <submittedName>
        <fullName evidence="1">Uncharacterized protein</fullName>
    </submittedName>
</protein>
<organism evidence="1">
    <name type="scientific">marine sediment metagenome</name>
    <dbReference type="NCBI Taxonomy" id="412755"/>
    <lineage>
        <taxon>unclassified sequences</taxon>
        <taxon>metagenomes</taxon>
        <taxon>ecological metagenomes</taxon>
    </lineage>
</organism>
<evidence type="ECO:0000313" key="1">
    <source>
        <dbReference type="EMBL" id="KKM96503.1"/>
    </source>
</evidence>
<dbReference type="EMBL" id="LAZR01005871">
    <property type="protein sequence ID" value="KKM96503.1"/>
    <property type="molecule type" value="Genomic_DNA"/>
</dbReference>
<reference evidence="1" key="1">
    <citation type="journal article" date="2015" name="Nature">
        <title>Complex archaea that bridge the gap between prokaryotes and eukaryotes.</title>
        <authorList>
            <person name="Spang A."/>
            <person name="Saw J.H."/>
            <person name="Jorgensen S.L."/>
            <person name="Zaremba-Niedzwiedzka K."/>
            <person name="Martijn J."/>
            <person name="Lind A.E."/>
            <person name="van Eijk R."/>
            <person name="Schleper C."/>
            <person name="Guy L."/>
            <person name="Ettema T.J."/>
        </authorList>
    </citation>
    <scope>NUCLEOTIDE SEQUENCE</scope>
</reference>
<dbReference type="AlphaFoldDB" id="A0A0F9LT03"/>
<accession>A0A0F9LT03</accession>
<gene>
    <name evidence="1" type="ORF">LCGC14_1177380</name>
</gene>